<dbReference type="GO" id="GO:0008783">
    <property type="term" value="F:agmatinase activity"/>
    <property type="evidence" value="ECO:0007669"/>
    <property type="project" value="UniProtKB-EC"/>
</dbReference>
<evidence type="ECO:0000313" key="6">
    <source>
        <dbReference type="EMBL" id="QED26861.1"/>
    </source>
</evidence>
<evidence type="ECO:0000313" key="7">
    <source>
        <dbReference type="Proteomes" id="UP000321595"/>
    </source>
</evidence>
<comment type="cofactor">
    <cofactor evidence="4">
        <name>Mn(2+)</name>
        <dbReference type="ChEBI" id="CHEBI:29035"/>
    </cofactor>
    <text evidence="4">Binds 2 manganese ions per subunit.</text>
</comment>
<dbReference type="PROSITE" id="PS51409">
    <property type="entry name" value="ARGINASE_2"/>
    <property type="match status" value="1"/>
</dbReference>
<sequence length="286" mass="30940">MSAFDSPNAPSFIGAAREIIESAVCLFGVPYDSTTSFRPGTRNGPDALRMVSDGLEDYSPEQDLDLGDIDYCDIGNLSFPLGSPGPVLEQIYAGTQEILQGGGVPLMLGGEHSITPPAVKAVWEKHPDLVLVQIDAHADLRTDYMGEPNSHACAIRRCLDFMAADAVLQVGIRSGTKLEWDEMRKTNRYVEPKPEVFANRLEAFRGRPIYLTIDLDVFDPGYFPGTGTPEPGGINWQTFAGLLKAFEGFDIVAADAVELSPALDPTGVSSVLAAKVVRELILRLTP</sequence>
<dbReference type="InterPro" id="IPR020855">
    <property type="entry name" value="Ureohydrolase_Mn_BS"/>
</dbReference>
<keyword evidence="4" id="KW-0464">Manganese</keyword>
<evidence type="ECO:0000256" key="2">
    <source>
        <dbReference type="ARBA" id="ARBA00022723"/>
    </source>
</evidence>
<feature type="binding site" evidence="4">
    <location>
        <position position="139"/>
    </location>
    <ligand>
        <name>Mn(2+)</name>
        <dbReference type="ChEBI" id="CHEBI:29035"/>
        <label>1</label>
    </ligand>
</feature>
<feature type="binding site" evidence="4">
    <location>
        <position position="214"/>
    </location>
    <ligand>
        <name>Mn(2+)</name>
        <dbReference type="ChEBI" id="CHEBI:29035"/>
        <label>1</label>
    </ligand>
</feature>
<dbReference type="GO" id="GO:0046872">
    <property type="term" value="F:metal ion binding"/>
    <property type="evidence" value="ECO:0007669"/>
    <property type="project" value="UniProtKB-KW"/>
</dbReference>
<reference evidence="6 7" key="1">
    <citation type="submission" date="2019-08" db="EMBL/GenBank/DDBJ databases">
        <authorList>
            <person name="Liang Q."/>
        </authorList>
    </citation>
    <scope>NUCLEOTIDE SEQUENCE [LARGE SCALE GENOMIC DNA]</scope>
    <source>
        <strain evidence="6 7">V1718</strain>
    </source>
</reference>
<dbReference type="PROSITE" id="PS01053">
    <property type="entry name" value="ARGINASE_1"/>
    <property type="match status" value="1"/>
</dbReference>
<name>A0A5B8XNP6_9DELT</name>
<feature type="binding site" evidence="4">
    <location>
        <position position="112"/>
    </location>
    <ligand>
        <name>Mn(2+)</name>
        <dbReference type="ChEBI" id="CHEBI:29035"/>
        <label>1</label>
    </ligand>
</feature>
<dbReference type="AlphaFoldDB" id="A0A5B8XNP6"/>
<evidence type="ECO:0000256" key="5">
    <source>
        <dbReference type="RuleBase" id="RU003684"/>
    </source>
</evidence>
<dbReference type="Pfam" id="PF00491">
    <property type="entry name" value="Arginase"/>
    <property type="match status" value="1"/>
</dbReference>
<evidence type="ECO:0000256" key="4">
    <source>
        <dbReference type="PIRSR" id="PIRSR036979-1"/>
    </source>
</evidence>
<protein>
    <submittedName>
        <fullName evidence="6">Agmatinase</fullName>
        <ecNumber evidence="6">3.5.3.11</ecNumber>
    </submittedName>
</protein>
<comment type="similarity">
    <text evidence="1">Belongs to the arginase family. Agmatinase subfamily.</text>
</comment>
<organism evidence="6 7">
    <name type="scientific">Microvenator marinus</name>
    <dbReference type="NCBI Taxonomy" id="2600177"/>
    <lineage>
        <taxon>Bacteria</taxon>
        <taxon>Deltaproteobacteria</taxon>
        <taxon>Bradymonadales</taxon>
        <taxon>Microvenatoraceae</taxon>
        <taxon>Microvenator</taxon>
    </lineage>
</organism>
<dbReference type="GO" id="GO:0033389">
    <property type="term" value="P:putrescine biosynthetic process from arginine, via agmatine"/>
    <property type="evidence" value="ECO:0007669"/>
    <property type="project" value="TreeGrafter"/>
</dbReference>
<feature type="binding site" evidence="4">
    <location>
        <position position="135"/>
    </location>
    <ligand>
        <name>Mn(2+)</name>
        <dbReference type="ChEBI" id="CHEBI:29035"/>
        <label>1</label>
    </ligand>
</feature>
<evidence type="ECO:0000256" key="3">
    <source>
        <dbReference type="ARBA" id="ARBA00022801"/>
    </source>
</evidence>
<dbReference type="EMBL" id="CP042467">
    <property type="protein sequence ID" value="QED26861.1"/>
    <property type="molecule type" value="Genomic_DNA"/>
</dbReference>
<dbReference type="NCBIfam" id="TIGR01230">
    <property type="entry name" value="agmatinase"/>
    <property type="match status" value="1"/>
</dbReference>
<dbReference type="PANTHER" id="PTHR11358:SF26">
    <property type="entry name" value="GUANIDINO ACID HYDROLASE, MITOCHONDRIAL"/>
    <property type="match status" value="1"/>
</dbReference>
<dbReference type="InterPro" id="IPR023696">
    <property type="entry name" value="Ureohydrolase_dom_sf"/>
</dbReference>
<keyword evidence="7" id="KW-1185">Reference proteome</keyword>
<dbReference type="PANTHER" id="PTHR11358">
    <property type="entry name" value="ARGINASE/AGMATINASE"/>
    <property type="match status" value="1"/>
</dbReference>
<accession>A0A5B8XNP6</accession>
<dbReference type="EC" id="3.5.3.11" evidence="6"/>
<keyword evidence="3 5" id="KW-0378">Hydrolase</keyword>
<dbReference type="Proteomes" id="UP000321595">
    <property type="component" value="Chromosome"/>
</dbReference>
<dbReference type="PIRSF" id="PIRSF036979">
    <property type="entry name" value="Arginase"/>
    <property type="match status" value="1"/>
</dbReference>
<gene>
    <name evidence="6" type="primary">speB</name>
    <name evidence="6" type="ORF">FRD01_06320</name>
</gene>
<dbReference type="InterPro" id="IPR005925">
    <property type="entry name" value="Agmatinase-rel"/>
</dbReference>
<dbReference type="Gene3D" id="3.40.800.10">
    <property type="entry name" value="Ureohydrolase domain"/>
    <property type="match status" value="1"/>
</dbReference>
<dbReference type="OrthoDB" id="9789727at2"/>
<keyword evidence="2 4" id="KW-0479">Metal-binding</keyword>
<dbReference type="KEGG" id="bbae:FRD01_06320"/>
<dbReference type="RefSeq" id="WP_146958546.1">
    <property type="nucleotide sequence ID" value="NZ_CP042467.1"/>
</dbReference>
<dbReference type="CDD" id="cd11593">
    <property type="entry name" value="Agmatinase-like_2"/>
    <property type="match status" value="1"/>
</dbReference>
<dbReference type="InterPro" id="IPR006035">
    <property type="entry name" value="Ureohydrolase"/>
</dbReference>
<feature type="binding site" evidence="4">
    <location>
        <position position="137"/>
    </location>
    <ligand>
        <name>Mn(2+)</name>
        <dbReference type="ChEBI" id="CHEBI:29035"/>
        <label>1</label>
    </ligand>
</feature>
<feature type="binding site" evidence="4">
    <location>
        <position position="216"/>
    </location>
    <ligand>
        <name>Mn(2+)</name>
        <dbReference type="ChEBI" id="CHEBI:29035"/>
        <label>1</label>
    </ligand>
</feature>
<dbReference type="SUPFAM" id="SSF52768">
    <property type="entry name" value="Arginase/deacetylase"/>
    <property type="match status" value="1"/>
</dbReference>
<evidence type="ECO:0000256" key="1">
    <source>
        <dbReference type="ARBA" id="ARBA00009227"/>
    </source>
</evidence>
<proteinExistence type="inferred from homology"/>